<dbReference type="RefSeq" id="WP_074608514.1">
    <property type="nucleotide sequence ID" value="NZ_FNGY01000005.1"/>
</dbReference>
<name>A0A1G9WU16_9SPHI</name>
<keyword evidence="2" id="KW-1185">Reference proteome</keyword>
<protein>
    <submittedName>
        <fullName evidence="1">Uncharacterized protein</fullName>
    </submittedName>
</protein>
<sequence length="176" mass="20711">MSYINVIVDCERFLSLVKRIALKYNVYCYFEYRAVTDRTKRSYLKVDFNLENYSELLNEAYGHFFFISKEVAITENLSFYDDGLFEFSIEGGGGKKSGHEIEILTLRLLAKNPDKRIKSFFNAINNEFKTSEDFSQGIGPSNYYKKFFYLKEFADGDFEIWNDLKNKNLSMSIVRQ</sequence>
<dbReference type="OrthoDB" id="1246428at2"/>
<organism evidence="1 2">
    <name type="scientific">Pedobacter steynii</name>
    <dbReference type="NCBI Taxonomy" id="430522"/>
    <lineage>
        <taxon>Bacteria</taxon>
        <taxon>Pseudomonadati</taxon>
        <taxon>Bacteroidota</taxon>
        <taxon>Sphingobacteriia</taxon>
        <taxon>Sphingobacteriales</taxon>
        <taxon>Sphingobacteriaceae</taxon>
        <taxon>Pedobacter</taxon>
    </lineage>
</organism>
<gene>
    <name evidence="1" type="ORF">SAMN05421820_105279</name>
</gene>
<evidence type="ECO:0000313" key="2">
    <source>
        <dbReference type="Proteomes" id="UP000183200"/>
    </source>
</evidence>
<reference evidence="2" key="1">
    <citation type="submission" date="2016-10" db="EMBL/GenBank/DDBJ databases">
        <authorList>
            <person name="Varghese N."/>
            <person name="Submissions S."/>
        </authorList>
    </citation>
    <scope>NUCLEOTIDE SEQUENCE [LARGE SCALE GENOMIC DNA]</scope>
    <source>
        <strain evidence="2">DSM 19110</strain>
    </source>
</reference>
<evidence type="ECO:0000313" key="1">
    <source>
        <dbReference type="EMBL" id="SDM88010.1"/>
    </source>
</evidence>
<dbReference type="AlphaFoldDB" id="A0A1G9WU16"/>
<dbReference type="EMBL" id="FNGY01000005">
    <property type="protein sequence ID" value="SDM88010.1"/>
    <property type="molecule type" value="Genomic_DNA"/>
</dbReference>
<accession>A0A1G9WU16</accession>
<dbReference type="Proteomes" id="UP000183200">
    <property type="component" value="Unassembled WGS sequence"/>
</dbReference>
<proteinExistence type="predicted"/>